<dbReference type="RefSeq" id="WP_205257942.1">
    <property type="nucleotide sequence ID" value="NZ_BAAAPV010000005.1"/>
</dbReference>
<keyword evidence="5" id="KW-1185">Reference proteome</keyword>
<sequence>MTAIYAPELVTAELIELTRSLGRPERDLVILAEGNTSQLLPDGRLAVKASGVHMAAATAEDFVVVEVEELQALITDPASTQADLTAALDAGEIAGKRRRGSIEALVHVAVQAVSPIAFVGHTHPTAIVGLLSSVHAETAFDRHVYSDEAVVIGQPLFVPYAQPGIDLGRVFHRTLVQRVEETGELPALILLGNHGIVVTAPTVGGVDGISAMAVKGAQVRTAAYSVGGVAPLTAEAVAKYVARDDIAERRGNAAAGQY</sequence>
<evidence type="ECO:0000313" key="4">
    <source>
        <dbReference type="EMBL" id="MBM9477839.1"/>
    </source>
</evidence>
<dbReference type="Proteomes" id="UP000663801">
    <property type="component" value="Unassembled WGS sequence"/>
</dbReference>
<dbReference type="SUPFAM" id="SSF53639">
    <property type="entry name" value="AraD/HMP-PK domain-like"/>
    <property type="match status" value="1"/>
</dbReference>
<evidence type="ECO:0000256" key="2">
    <source>
        <dbReference type="ARBA" id="ARBA00023239"/>
    </source>
</evidence>
<dbReference type="EMBL" id="JAERWL010000012">
    <property type="protein sequence ID" value="MBM9477839.1"/>
    <property type="molecule type" value="Genomic_DNA"/>
</dbReference>
<reference evidence="4" key="1">
    <citation type="submission" date="2021-01" db="EMBL/GenBank/DDBJ databases">
        <title>KCTC 19127 draft genome.</title>
        <authorList>
            <person name="An D."/>
        </authorList>
    </citation>
    <scope>NUCLEOTIDE SEQUENCE</scope>
    <source>
        <strain evidence="4">KCTC 19127</strain>
    </source>
</reference>
<dbReference type="InterPro" id="IPR050197">
    <property type="entry name" value="Aldolase_class_II_sugar_metab"/>
</dbReference>
<organism evidence="4 5">
    <name type="scientific">Nakamurella flavida</name>
    <dbReference type="NCBI Taxonomy" id="363630"/>
    <lineage>
        <taxon>Bacteria</taxon>
        <taxon>Bacillati</taxon>
        <taxon>Actinomycetota</taxon>
        <taxon>Actinomycetes</taxon>
        <taxon>Nakamurellales</taxon>
        <taxon>Nakamurellaceae</taxon>
        <taxon>Nakamurella</taxon>
    </lineage>
</organism>
<feature type="domain" description="Class II aldolase/adducin N-terminal" evidence="3">
    <location>
        <begin position="12"/>
        <end position="221"/>
    </location>
</feature>
<dbReference type="GO" id="GO:0019323">
    <property type="term" value="P:pentose catabolic process"/>
    <property type="evidence" value="ECO:0007669"/>
    <property type="project" value="TreeGrafter"/>
</dbReference>
<dbReference type="AlphaFoldDB" id="A0A939C6A8"/>
<dbReference type="GO" id="GO:0005829">
    <property type="term" value="C:cytosol"/>
    <property type="evidence" value="ECO:0007669"/>
    <property type="project" value="TreeGrafter"/>
</dbReference>
<comment type="caution">
    <text evidence="4">The sequence shown here is derived from an EMBL/GenBank/DDBJ whole genome shotgun (WGS) entry which is preliminary data.</text>
</comment>
<protein>
    <submittedName>
        <fullName evidence="4">Class II aldolase/adducin family protein</fullName>
    </submittedName>
</protein>
<dbReference type="InterPro" id="IPR036409">
    <property type="entry name" value="Aldolase_II/adducin_N_sf"/>
</dbReference>
<evidence type="ECO:0000259" key="3">
    <source>
        <dbReference type="SMART" id="SM01007"/>
    </source>
</evidence>
<dbReference type="GO" id="GO:0046872">
    <property type="term" value="F:metal ion binding"/>
    <property type="evidence" value="ECO:0007669"/>
    <property type="project" value="UniProtKB-KW"/>
</dbReference>
<keyword evidence="2" id="KW-0456">Lyase</keyword>
<dbReference type="GO" id="GO:0016832">
    <property type="term" value="F:aldehyde-lyase activity"/>
    <property type="evidence" value="ECO:0007669"/>
    <property type="project" value="TreeGrafter"/>
</dbReference>
<accession>A0A939C6A8</accession>
<dbReference type="SMART" id="SM01007">
    <property type="entry name" value="Aldolase_II"/>
    <property type="match status" value="1"/>
</dbReference>
<evidence type="ECO:0000313" key="5">
    <source>
        <dbReference type="Proteomes" id="UP000663801"/>
    </source>
</evidence>
<gene>
    <name evidence="4" type="ORF">JL107_15420</name>
</gene>
<dbReference type="PANTHER" id="PTHR22789">
    <property type="entry name" value="FUCULOSE PHOSPHATE ALDOLASE"/>
    <property type="match status" value="1"/>
</dbReference>
<keyword evidence="1" id="KW-0479">Metal-binding</keyword>
<dbReference type="Gene3D" id="3.40.225.10">
    <property type="entry name" value="Class II aldolase/adducin N-terminal domain"/>
    <property type="match status" value="1"/>
</dbReference>
<proteinExistence type="predicted"/>
<dbReference type="Pfam" id="PF00596">
    <property type="entry name" value="Aldolase_II"/>
    <property type="match status" value="1"/>
</dbReference>
<name>A0A939C6A8_9ACTN</name>
<dbReference type="PANTHER" id="PTHR22789:SF0">
    <property type="entry name" value="3-OXO-TETRONATE 4-PHOSPHATE DECARBOXYLASE-RELATED"/>
    <property type="match status" value="1"/>
</dbReference>
<evidence type="ECO:0000256" key="1">
    <source>
        <dbReference type="ARBA" id="ARBA00022723"/>
    </source>
</evidence>
<dbReference type="InterPro" id="IPR001303">
    <property type="entry name" value="Aldolase_II/adducin_N"/>
</dbReference>